<dbReference type="OrthoDB" id="5989504at2759"/>
<proteinExistence type="predicted"/>
<reference evidence="1" key="1">
    <citation type="submission" date="2017-05" db="UniProtKB">
        <authorList>
            <consortium name="EnsemblMetazoa"/>
        </authorList>
    </citation>
    <scope>IDENTIFICATION</scope>
</reference>
<evidence type="ECO:0000313" key="1">
    <source>
        <dbReference type="EnsemblMetazoa" id="Aqu2.1.09199_001"/>
    </source>
</evidence>
<dbReference type="EnsemblMetazoa" id="Aqu2.1.09199_001">
    <property type="protein sequence ID" value="Aqu2.1.09199_001"/>
    <property type="gene ID" value="Aqu2.1.09199"/>
</dbReference>
<sequence length="470" mass="52478">MAECMTICVACGSVTVPGQRRILGTNESSDVTEALHNMLCKRIGYDFDSSALSNAFVCMKCYKAYATYSKKGKELYANTMDLDLVDYIKRLASRYLCPAPASLPSAEVAQSVCKRSRVDQTLSPTVSVNIGYPSGVKTLLASAADSQSGRRNGEKIVTMIVCILAKFRCSKLALFQKMISAILFSAHTGTSVYNRLQKLMLSVSRNAAFVLINQFGEGHDDKVLKWRDSLLPFCVPSNKDVSLQIAPDYMLEENEDLEPHFEGYNDTGILIENEMIDATNTEDLNEIEVADNMQDLIVSVDVQIDSDTPSETTPITPSFSDITGDSYTVMEVDEEITVNIDDGIVREWNGFCIIGDNLDKNIKPRFLRVDHPNQSLHFFYLFAVKDRVNLPGFSNEPNRYLSVQTEDLPFESLLPSATDYQSLIANFNVLVARVLVAHIPYFKTTFDDVLVNHIPHEHSKEMSEKSEMVP</sequence>
<accession>A0A1X7T3Z5</accession>
<dbReference type="AlphaFoldDB" id="A0A1X7T3Z5"/>
<organism evidence="1">
    <name type="scientific">Amphimedon queenslandica</name>
    <name type="common">Sponge</name>
    <dbReference type="NCBI Taxonomy" id="400682"/>
    <lineage>
        <taxon>Eukaryota</taxon>
        <taxon>Metazoa</taxon>
        <taxon>Porifera</taxon>
        <taxon>Demospongiae</taxon>
        <taxon>Heteroscleromorpha</taxon>
        <taxon>Haplosclerida</taxon>
        <taxon>Niphatidae</taxon>
        <taxon>Amphimedon</taxon>
    </lineage>
</organism>
<name>A0A1X7T3Z5_AMPQE</name>
<evidence type="ECO:0008006" key="2">
    <source>
        <dbReference type="Google" id="ProtNLM"/>
    </source>
</evidence>
<dbReference type="InParanoid" id="A0A1X7T3Z5"/>
<protein>
    <recommendedName>
        <fullName evidence="2">ZAD domain-containing protein</fullName>
    </recommendedName>
</protein>